<keyword evidence="4 9" id="KW-0812">Transmembrane</keyword>
<dbReference type="InterPro" id="IPR036639">
    <property type="entry name" value="Cyt_c_oxidase_su4_sf"/>
</dbReference>
<gene>
    <name evidence="10" type="ORF">GDO81_011823</name>
</gene>
<dbReference type="Proteomes" id="UP000824782">
    <property type="component" value="Unassembled WGS sequence"/>
</dbReference>
<keyword evidence="8 9" id="KW-0472">Membrane</keyword>
<comment type="subcellular location">
    <subcellularLocation>
        <location evidence="1 9">Mitochondrion inner membrane</location>
        <topology evidence="1 9">Single-pass membrane protein</topology>
    </subcellularLocation>
</comment>
<dbReference type="AlphaFoldDB" id="A0AAV7BH17"/>
<name>A0AAV7BH17_ENGPU</name>
<feature type="transmembrane region" description="Helical" evidence="9">
    <location>
        <begin position="108"/>
        <end position="126"/>
    </location>
</feature>
<dbReference type="SUPFAM" id="SSF81406">
    <property type="entry name" value="Mitochondrial cytochrome c oxidase subunit IV"/>
    <property type="match status" value="1"/>
</dbReference>
<evidence type="ECO:0000256" key="2">
    <source>
        <dbReference type="ARBA" id="ARBA00004673"/>
    </source>
</evidence>
<accession>A0AAV7BH17</accession>
<evidence type="ECO:0000313" key="11">
    <source>
        <dbReference type="Proteomes" id="UP000824782"/>
    </source>
</evidence>
<dbReference type="PRINTS" id="PR01873">
    <property type="entry name" value="CYTCOXIDASE4"/>
</dbReference>
<evidence type="ECO:0000256" key="4">
    <source>
        <dbReference type="ARBA" id="ARBA00022692"/>
    </source>
</evidence>
<dbReference type="InterPro" id="IPR013288">
    <property type="entry name" value="Cyt_c_oxidase_su4"/>
</dbReference>
<keyword evidence="5 9" id="KW-0999">Mitochondrion inner membrane</keyword>
<dbReference type="GO" id="GO:0005743">
    <property type="term" value="C:mitochondrial inner membrane"/>
    <property type="evidence" value="ECO:0007669"/>
    <property type="project" value="UniProtKB-SubCell"/>
</dbReference>
<evidence type="ECO:0000256" key="6">
    <source>
        <dbReference type="ARBA" id="ARBA00022989"/>
    </source>
</evidence>
<organism evidence="10 11">
    <name type="scientific">Engystomops pustulosus</name>
    <name type="common">Tungara frog</name>
    <name type="synonym">Physalaemus pustulosus</name>
    <dbReference type="NCBI Taxonomy" id="76066"/>
    <lineage>
        <taxon>Eukaryota</taxon>
        <taxon>Metazoa</taxon>
        <taxon>Chordata</taxon>
        <taxon>Craniata</taxon>
        <taxon>Vertebrata</taxon>
        <taxon>Euteleostomi</taxon>
        <taxon>Amphibia</taxon>
        <taxon>Batrachia</taxon>
        <taxon>Anura</taxon>
        <taxon>Neobatrachia</taxon>
        <taxon>Hyloidea</taxon>
        <taxon>Leptodactylidae</taxon>
        <taxon>Leiuperinae</taxon>
        <taxon>Engystomops</taxon>
    </lineage>
</organism>
<reference evidence="10" key="1">
    <citation type="thesis" date="2020" institute="ProQuest LLC" country="789 East Eisenhower Parkway, Ann Arbor, MI, USA">
        <title>Comparative Genomics and Chromosome Evolution.</title>
        <authorList>
            <person name="Mudd A.B."/>
        </authorList>
    </citation>
    <scope>NUCLEOTIDE SEQUENCE</scope>
    <source>
        <strain evidence="10">237g6f4</strain>
        <tissue evidence="10">Blood</tissue>
    </source>
</reference>
<evidence type="ECO:0000313" key="10">
    <source>
        <dbReference type="EMBL" id="KAG8571903.1"/>
    </source>
</evidence>
<evidence type="ECO:0000256" key="8">
    <source>
        <dbReference type="ARBA" id="ARBA00023136"/>
    </source>
</evidence>
<dbReference type="CDD" id="cd00922">
    <property type="entry name" value="Cyt_c_Oxidase_IV"/>
    <property type="match status" value="1"/>
</dbReference>
<evidence type="ECO:0000256" key="3">
    <source>
        <dbReference type="ARBA" id="ARBA00008135"/>
    </source>
</evidence>
<sequence length="175" mass="20312">MLSVARALRGSKSIAWRSLSTSSYLSAHDVSSDRVPFYTKPIYYDSRALPLPDVPFVSELNPQQKALKDKEAGSWTQLTKEEKLALYRISFNQSFTEMKKGNPSEWKTVLGAVLYFLAFSGLYLWWHRIYVFGPVPHTLSEEWIAMQTKRMIDMRVNPVTGFSSSWDYEKNQWKK</sequence>
<evidence type="ECO:0000256" key="9">
    <source>
        <dbReference type="RuleBase" id="RU367145"/>
    </source>
</evidence>
<dbReference type="PANTHER" id="PTHR10707">
    <property type="entry name" value="CYTOCHROME C OXIDASE SUBUNIT IV"/>
    <property type="match status" value="1"/>
</dbReference>
<comment type="subunit">
    <text evidence="9">Component of the cytochrome c oxidase (complex IV, CIV), a multisubunit enzyme composed of 14 subunits.</text>
</comment>
<evidence type="ECO:0000256" key="7">
    <source>
        <dbReference type="ARBA" id="ARBA00023128"/>
    </source>
</evidence>
<comment type="similarity">
    <text evidence="3 9">Belongs to the cytochrome c oxidase IV family.</text>
</comment>
<comment type="pathway">
    <text evidence="2 9">Energy metabolism; oxidative phosphorylation.</text>
</comment>
<dbReference type="InterPro" id="IPR004203">
    <property type="entry name" value="Cyt_c_oxidase_su4_fam"/>
</dbReference>
<dbReference type="PANTHER" id="PTHR10707:SF13">
    <property type="entry name" value="CYTOCHROME C OXIDASE SUBUNIT 4"/>
    <property type="match status" value="1"/>
</dbReference>
<keyword evidence="7 9" id="KW-0496">Mitochondrion</keyword>
<evidence type="ECO:0000256" key="5">
    <source>
        <dbReference type="ARBA" id="ARBA00022792"/>
    </source>
</evidence>
<dbReference type="FunFam" id="1.10.442.10:FF:000001">
    <property type="entry name" value="Cytochrome c oxidase subunit 4 isoform 1"/>
    <property type="match status" value="1"/>
</dbReference>
<comment type="caution">
    <text evidence="10">The sequence shown here is derived from an EMBL/GenBank/DDBJ whole genome shotgun (WGS) entry which is preliminary data.</text>
</comment>
<dbReference type="Pfam" id="PF02936">
    <property type="entry name" value="COX4"/>
    <property type="match status" value="1"/>
</dbReference>
<dbReference type="EMBL" id="WNYA01000005">
    <property type="protein sequence ID" value="KAG8571903.1"/>
    <property type="molecule type" value="Genomic_DNA"/>
</dbReference>
<dbReference type="Gene3D" id="1.10.442.10">
    <property type="entry name" value="Cytochrome c oxidase subunit IV"/>
    <property type="match status" value="1"/>
</dbReference>
<keyword evidence="6 9" id="KW-1133">Transmembrane helix</keyword>
<keyword evidence="11" id="KW-1185">Reference proteome</keyword>
<dbReference type="GO" id="GO:0045277">
    <property type="term" value="C:respiratory chain complex IV"/>
    <property type="evidence" value="ECO:0007669"/>
    <property type="project" value="InterPro"/>
</dbReference>
<evidence type="ECO:0000256" key="1">
    <source>
        <dbReference type="ARBA" id="ARBA00004434"/>
    </source>
</evidence>
<protein>
    <recommendedName>
        <fullName evidence="9">Cytochrome c oxidase subunit 4</fullName>
    </recommendedName>
</protein>
<comment type="function">
    <text evidence="9">Component of the cytochrome c oxidase, the last enzyme in the mitochondrial electron transport chain which drives oxidative phosphorylation.</text>
</comment>
<dbReference type="GO" id="GO:0006123">
    <property type="term" value="P:mitochondrial electron transport, cytochrome c to oxygen"/>
    <property type="evidence" value="ECO:0007669"/>
    <property type="project" value="InterPro"/>
</dbReference>
<proteinExistence type="inferred from homology"/>